<dbReference type="Proteomes" id="UP000279307">
    <property type="component" value="Chromosome 6"/>
</dbReference>
<dbReference type="SMART" id="SM00706">
    <property type="entry name" value="TECPR"/>
    <property type="match status" value="2"/>
</dbReference>
<sequence length="175" mass="19733">MRSVWTSLGCWEKWFLLLEIRYQRHKTNCKWNSLGIYSVNNLGVQWQNVEPPSGAQLKQISVGHDVVWTLDTMGRLSVRREIQSNVFPEGTHWQTLPTMPNDPIHIDMSVINAKQGFRHVSVSREQGQVWAISGAGIICRRIGITRENPAGTGWVTGIGANWQNISLGGLVNKTK</sequence>
<name>A0A3L8DLS6_OOCBI</name>
<dbReference type="InterPro" id="IPR006624">
    <property type="entry name" value="Beta-propeller_rpt_TECPR"/>
</dbReference>
<dbReference type="EMBL" id="QOIP01000006">
    <property type="protein sequence ID" value="RLU21142.1"/>
    <property type="molecule type" value="Genomic_DNA"/>
</dbReference>
<protein>
    <recommendedName>
        <fullName evidence="2">Tectonin beta-propeller repeat-containing protein</fullName>
    </recommendedName>
</protein>
<organism evidence="1">
    <name type="scientific">Ooceraea biroi</name>
    <name type="common">Clonal raider ant</name>
    <name type="synonym">Cerapachys biroi</name>
    <dbReference type="NCBI Taxonomy" id="2015173"/>
    <lineage>
        <taxon>Eukaryota</taxon>
        <taxon>Metazoa</taxon>
        <taxon>Ecdysozoa</taxon>
        <taxon>Arthropoda</taxon>
        <taxon>Hexapoda</taxon>
        <taxon>Insecta</taxon>
        <taxon>Pterygota</taxon>
        <taxon>Neoptera</taxon>
        <taxon>Endopterygota</taxon>
        <taxon>Hymenoptera</taxon>
        <taxon>Apocrita</taxon>
        <taxon>Aculeata</taxon>
        <taxon>Formicoidea</taxon>
        <taxon>Formicidae</taxon>
        <taxon>Dorylinae</taxon>
        <taxon>Ooceraea</taxon>
    </lineage>
</organism>
<evidence type="ECO:0008006" key="2">
    <source>
        <dbReference type="Google" id="ProtNLM"/>
    </source>
</evidence>
<dbReference type="InterPro" id="IPR051513">
    <property type="entry name" value="Tectonin_beta-prop"/>
</dbReference>
<accession>A0A3L8DLS6</accession>
<evidence type="ECO:0000313" key="1">
    <source>
        <dbReference type="EMBL" id="RLU21142.1"/>
    </source>
</evidence>
<dbReference type="Pfam" id="PF06462">
    <property type="entry name" value="Hyd_WA"/>
    <property type="match status" value="1"/>
</dbReference>
<dbReference type="PANTHER" id="PTHR23250">
    <property type="entry name" value="DYSFERLIN-RELATED"/>
    <property type="match status" value="1"/>
</dbReference>
<proteinExistence type="predicted"/>
<reference evidence="1" key="1">
    <citation type="journal article" date="2018" name="Genome Res.">
        <title>The genomic architecture and molecular evolution of ant odorant receptors.</title>
        <authorList>
            <person name="McKenzie S.K."/>
            <person name="Kronauer D.J.C."/>
        </authorList>
    </citation>
    <scope>NUCLEOTIDE SEQUENCE [LARGE SCALE GENOMIC DNA]</scope>
    <source>
        <strain evidence="1">Clonal line C1</strain>
    </source>
</reference>
<reference evidence="1" key="2">
    <citation type="submission" date="2018-07" db="EMBL/GenBank/DDBJ databases">
        <authorList>
            <person name="Mckenzie S.K."/>
            <person name="Kronauer D.J.C."/>
        </authorList>
    </citation>
    <scope>NUCLEOTIDE SEQUENCE</scope>
    <source>
        <strain evidence="1">Clonal line C1</strain>
    </source>
</reference>
<dbReference type="OrthoDB" id="72441at2759"/>
<dbReference type="AlphaFoldDB" id="A0A3L8DLS6"/>
<comment type="caution">
    <text evidence="1">The sequence shown here is derived from an EMBL/GenBank/DDBJ whole genome shotgun (WGS) entry which is preliminary data.</text>
</comment>
<dbReference type="PANTHER" id="PTHR23250:SF1">
    <property type="entry name" value="TECTONIN BETA-PROPELLER REPEAT-CONTAINING PROTEIN 1"/>
    <property type="match status" value="1"/>
</dbReference>
<gene>
    <name evidence="1" type="ORF">DMN91_005515</name>
</gene>